<dbReference type="VEuPathDB" id="VectorBase:CPIJ019402"/>
<dbReference type="EnsemblMetazoa" id="CPIJ019402-RA">
    <property type="protein sequence ID" value="CPIJ019402-PA"/>
    <property type="gene ID" value="CPIJ019402"/>
</dbReference>
<evidence type="ECO:0000256" key="13">
    <source>
        <dbReference type="ARBA" id="ARBA00023274"/>
    </source>
</evidence>
<dbReference type="GO" id="GO:0051028">
    <property type="term" value="P:mRNA transport"/>
    <property type="evidence" value="ECO:0007669"/>
    <property type="project" value="TreeGrafter"/>
</dbReference>
<dbReference type="Pfam" id="PF00013">
    <property type="entry name" value="KH_1"/>
    <property type="match status" value="2"/>
</dbReference>
<dbReference type="HOGENOM" id="CLU_376107_0_0_1"/>
<keyword evidence="5" id="KW-0963">Cytoplasm</keyword>
<dbReference type="GO" id="GO:0043204">
    <property type="term" value="C:perikaryon"/>
    <property type="evidence" value="ECO:0007669"/>
    <property type="project" value="UniProtKB-SubCell"/>
</dbReference>
<dbReference type="KEGG" id="cqu:CpipJ_CPIJ019402"/>
<dbReference type="FunFam" id="3.30.1370.10:FF:000004">
    <property type="entry name" value="Fragile X mental retardation 1, isoform CRA_e"/>
    <property type="match status" value="1"/>
</dbReference>
<keyword evidence="12" id="KW-0966">Cell projection</keyword>
<name>B0XIX3_CULQU</name>
<dbReference type="InterPro" id="IPR004088">
    <property type="entry name" value="KH_dom_type_1"/>
</dbReference>
<dbReference type="GO" id="GO:0099577">
    <property type="term" value="P:regulation of translation at presynapse, modulating synaptic transmission"/>
    <property type="evidence" value="ECO:0007669"/>
    <property type="project" value="TreeGrafter"/>
</dbReference>
<evidence type="ECO:0000313" key="19">
    <source>
        <dbReference type="EnsemblMetazoa" id="CPIJ019402-PA"/>
    </source>
</evidence>
<dbReference type="eggNOG" id="ENOG502QPKJ">
    <property type="taxonomic scope" value="Eukaryota"/>
</dbReference>
<evidence type="ECO:0000256" key="7">
    <source>
        <dbReference type="ARBA" id="ARBA00022737"/>
    </source>
</evidence>
<dbReference type="CDD" id="cd22425">
    <property type="entry name" value="KH_I_FMR1_FXR_rpt1"/>
    <property type="match status" value="1"/>
</dbReference>
<dbReference type="InterPro" id="IPR008395">
    <property type="entry name" value="Agenet-like_dom"/>
</dbReference>
<evidence type="ECO:0000256" key="11">
    <source>
        <dbReference type="ARBA" id="ARBA00023018"/>
    </source>
</evidence>
<proteinExistence type="inferred from homology"/>
<dbReference type="GO" id="GO:0043488">
    <property type="term" value="P:regulation of mRNA stability"/>
    <property type="evidence" value="ECO:0007669"/>
    <property type="project" value="TreeGrafter"/>
</dbReference>
<dbReference type="AlphaFoldDB" id="B0XIX3"/>
<keyword evidence="6" id="KW-0678">Repressor</keyword>
<dbReference type="FunCoup" id="B0XIX3">
    <property type="interactions" value="637"/>
</dbReference>
<evidence type="ECO:0000256" key="8">
    <source>
        <dbReference type="ARBA" id="ARBA00022845"/>
    </source>
</evidence>
<gene>
    <name evidence="19" type="primary">6053528</name>
    <name evidence="18" type="ORF">CpipJ_CPIJ019402</name>
</gene>
<keyword evidence="11" id="KW-0770">Synapse</keyword>
<evidence type="ECO:0000256" key="4">
    <source>
        <dbReference type="ARBA" id="ARBA00006633"/>
    </source>
</evidence>
<feature type="compositionally biased region" description="Basic and acidic residues" evidence="16">
    <location>
        <begin position="598"/>
        <end position="608"/>
    </location>
</feature>
<dbReference type="GO" id="GO:0003730">
    <property type="term" value="F:mRNA 3'-UTR binding"/>
    <property type="evidence" value="ECO:0007669"/>
    <property type="project" value="TreeGrafter"/>
</dbReference>
<feature type="domain" description="Agenet-like" evidence="17">
    <location>
        <begin position="262"/>
        <end position="314"/>
    </location>
</feature>
<dbReference type="InterPro" id="IPR036612">
    <property type="entry name" value="KH_dom_type_1_sf"/>
</dbReference>
<dbReference type="GO" id="GO:0048513">
    <property type="term" value="P:animal organ development"/>
    <property type="evidence" value="ECO:0007669"/>
    <property type="project" value="TreeGrafter"/>
</dbReference>
<keyword evidence="8" id="KW-0810">Translation regulation</keyword>
<evidence type="ECO:0000313" key="20">
    <source>
        <dbReference type="Proteomes" id="UP000002320"/>
    </source>
</evidence>
<keyword evidence="20" id="KW-1185">Reference proteome</keyword>
<feature type="compositionally biased region" description="Gly residues" evidence="16">
    <location>
        <begin position="613"/>
        <end position="638"/>
    </location>
</feature>
<evidence type="ECO:0000256" key="1">
    <source>
        <dbReference type="ARBA" id="ARBA00004210"/>
    </source>
</evidence>
<dbReference type="CDD" id="cd22427">
    <property type="entry name" value="KH_I_FMR1_FXR_rpt3"/>
    <property type="match status" value="1"/>
</dbReference>
<dbReference type="PANTHER" id="PTHR10603:SF7">
    <property type="entry name" value="FRAGILE X MESSENGER RIBONUCLEOPROTEIN 1 HOMOLOG"/>
    <property type="match status" value="1"/>
</dbReference>
<keyword evidence="9 15" id="KW-0694">RNA-binding</keyword>
<dbReference type="Proteomes" id="UP000002320">
    <property type="component" value="Unassembled WGS sequence"/>
</dbReference>
<dbReference type="InterPro" id="IPR041560">
    <property type="entry name" value="Tudor_FRM1"/>
</dbReference>
<dbReference type="SUPFAM" id="SSF54791">
    <property type="entry name" value="Eukaryotic type KH-domain (KH-domain type I)"/>
    <property type="match status" value="2"/>
</dbReference>
<dbReference type="GO" id="GO:0043005">
    <property type="term" value="C:neuron projection"/>
    <property type="evidence" value="ECO:0007669"/>
    <property type="project" value="UniProtKB-SubCell"/>
</dbReference>
<dbReference type="GO" id="GO:0048170">
    <property type="term" value="P:positive regulation of long-term neuronal synaptic plasticity"/>
    <property type="evidence" value="ECO:0007669"/>
    <property type="project" value="TreeGrafter"/>
</dbReference>
<protein>
    <submittedName>
        <fullName evidence="18 19">Fmr1</fullName>
    </submittedName>
</protein>
<evidence type="ECO:0000259" key="17">
    <source>
        <dbReference type="PROSITE" id="PS51641"/>
    </source>
</evidence>
<dbReference type="Gene3D" id="2.30.30.140">
    <property type="match status" value="2"/>
</dbReference>
<accession>B0XIX3</accession>
<dbReference type="OrthoDB" id="424249at2759"/>
<evidence type="ECO:0000256" key="3">
    <source>
        <dbReference type="ARBA" id="ARBA00004487"/>
    </source>
</evidence>
<dbReference type="CDD" id="cd22426">
    <property type="entry name" value="KH_I_FMR1_FXR_rpt2"/>
    <property type="match status" value="1"/>
</dbReference>
<organism>
    <name type="scientific">Culex quinquefasciatus</name>
    <name type="common">Southern house mosquito</name>
    <name type="synonym">Culex pungens</name>
    <dbReference type="NCBI Taxonomy" id="7176"/>
    <lineage>
        <taxon>Eukaryota</taxon>
        <taxon>Metazoa</taxon>
        <taxon>Ecdysozoa</taxon>
        <taxon>Arthropoda</taxon>
        <taxon>Hexapoda</taxon>
        <taxon>Insecta</taxon>
        <taxon>Pterygota</taxon>
        <taxon>Neoptera</taxon>
        <taxon>Endopterygota</taxon>
        <taxon>Diptera</taxon>
        <taxon>Nematocera</taxon>
        <taxon>Culicoidea</taxon>
        <taxon>Culicidae</taxon>
        <taxon>Culicinae</taxon>
        <taxon>Culicini</taxon>
        <taxon>Culex</taxon>
        <taxon>Culex</taxon>
    </lineage>
</organism>
<dbReference type="Gene3D" id="3.30.1370.10">
    <property type="entry name" value="K Homology domain, type 1"/>
    <property type="match status" value="2"/>
</dbReference>
<dbReference type="Pfam" id="PF05641">
    <property type="entry name" value="Agenet"/>
    <property type="match status" value="1"/>
</dbReference>
<dbReference type="FunFam" id="3.30.1370.10:FF:000054">
    <property type="entry name" value="Fragile X mental retardation protein 1"/>
    <property type="match status" value="1"/>
</dbReference>
<dbReference type="GO" id="GO:0045727">
    <property type="term" value="P:positive regulation of translation"/>
    <property type="evidence" value="ECO:0007669"/>
    <property type="project" value="TreeGrafter"/>
</dbReference>
<dbReference type="GO" id="GO:0007399">
    <property type="term" value="P:nervous system development"/>
    <property type="evidence" value="ECO:0007669"/>
    <property type="project" value="UniProtKB-KW"/>
</dbReference>
<evidence type="ECO:0000256" key="12">
    <source>
        <dbReference type="ARBA" id="ARBA00023273"/>
    </source>
</evidence>
<dbReference type="InterPro" id="IPR040148">
    <property type="entry name" value="FMR1"/>
</dbReference>
<dbReference type="GO" id="GO:0010494">
    <property type="term" value="C:cytoplasmic stress granule"/>
    <property type="evidence" value="ECO:0007669"/>
    <property type="project" value="UniProtKB-SubCell"/>
</dbReference>
<sequence length="738" mass="82089">MDELLVEVCGENGANYKVNIDESTAGGSARGWANCPRIRSAPSVAPGVPSGPELVIFPRRDELGGARRRSEKKKADDWEKKKKSWNYSFFFAKKFACEPAGRPHGPRNTGGECGDGRKWTSWSLNAGIEASCDWFLTCLGGPGSGNGFLGWFQKTVEKKQRNCYESSPGETSNQVLANVVAKFEKRLVVKWLRVLLRPPGRVWVWEWVGDGDCPISCGVVTDVYEDGVRVSFENDWQEESKFLFSQVRLPPADVVTTFSEMMEVEVFSRSNENEACGWWRAVIKMMKGDFFVVEYLGWDNSYTEIVSADRLRVKNTNPPINEKTFFRFEIEVPEDIREYSLLNSAKIDGVHREFQKAIGAAECRYVPERGTLLVISRSESTQRRANMIQEMCFRNLSQKVMLLKRTEEAARQLESTKLHNSGGFTDEFKVREDLMGLAIGAHGANIQTARKLDGVLNIELEENTCTFKISGETDDAVKKARAMLEYSEESLQVPRNLVGKVIGKNGRIIQEIVDKSGVVRIEGDNEPEPSIPREEGQVPFVFVGTVESIANAKVLLEYHLVHLKEVEQLRQEKLEIDQQLRAIQGATMGSMQNFSMNRRGDHHRDRAYSSDVEGGGGGGSRSGRGGMRGGRGGRGGRGSNPRYTASQRSAAFCGKKMLGLNPNRLRSIHLHNIRPCVLIQMVDPVAAVGTAAKLSMAQFSLNRADSKLYGGPVIFLSLSDQTMQKNTGLGTLLNAKSS</sequence>
<keyword evidence="10" id="KW-0524">Neurogenesis</keyword>
<dbReference type="Pfam" id="PF18336">
    <property type="entry name" value="Tudor_FRX1"/>
    <property type="match status" value="1"/>
</dbReference>
<dbReference type="SMART" id="SM00322">
    <property type="entry name" value="KH"/>
    <property type="match status" value="2"/>
</dbReference>
<keyword evidence="13" id="KW-0687">Ribonucleoprotein</keyword>
<evidence type="ECO:0000256" key="6">
    <source>
        <dbReference type="ARBA" id="ARBA00022491"/>
    </source>
</evidence>
<dbReference type="GO" id="GO:1990904">
    <property type="term" value="C:ribonucleoprotein complex"/>
    <property type="evidence" value="ECO:0007669"/>
    <property type="project" value="UniProtKB-KW"/>
</dbReference>
<evidence type="ECO:0000313" key="18">
    <source>
        <dbReference type="EMBL" id="EDS29755.1"/>
    </source>
</evidence>
<dbReference type="PROSITE" id="PS50084">
    <property type="entry name" value="KH_TYPE_1"/>
    <property type="match status" value="2"/>
</dbReference>
<evidence type="ECO:0000256" key="15">
    <source>
        <dbReference type="PROSITE-ProRule" id="PRU00117"/>
    </source>
</evidence>
<evidence type="ECO:0000256" key="16">
    <source>
        <dbReference type="SAM" id="MobiDB-lite"/>
    </source>
</evidence>
<evidence type="ECO:0000256" key="2">
    <source>
        <dbReference type="ARBA" id="ARBA00004484"/>
    </source>
</evidence>
<evidence type="ECO:0000256" key="14">
    <source>
        <dbReference type="ARBA" id="ARBA00034103"/>
    </source>
</evidence>
<dbReference type="Pfam" id="PF12235">
    <property type="entry name" value="FXMRP1_C_core"/>
    <property type="match status" value="1"/>
</dbReference>
<dbReference type="InParanoid" id="B0XIX3"/>
<dbReference type="STRING" id="7176.B0XIX3"/>
<dbReference type="PANTHER" id="PTHR10603">
    <property type="entry name" value="FRAGILE X MENTAL RETARDATION SYNDROME-RELATED PROTEIN"/>
    <property type="match status" value="1"/>
</dbReference>
<comment type="similarity">
    <text evidence="4">Belongs to the FMR1 family.</text>
</comment>
<evidence type="ECO:0000256" key="5">
    <source>
        <dbReference type="ARBA" id="ARBA00022490"/>
    </source>
</evidence>
<dbReference type="GO" id="GO:0005634">
    <property type="term" value="C:nucleus"/>
    <property type="evidence" value="ECO:0007669"/>
    <property type="project" value="TreeGrafter"/>
</dbReference>
<dbReference type="InterPro" id="IPR022034">
    <property type="entry name" value="FMR1-like_C_core"/>
</dbReference>
<reference evidence="19" key="2">
    <citation type="submission" date="2021-02" db="UniProtKB">
        <authorList>
            <consortium name="EnsemblMetazoa"/>
        </authorList>
    </citation>
    <scope>IDENTIFICATION</scope>
    <source>
        <strain evidence="19">JHB</strain>
    </source>
</reference>
<feature type="region of interest" description="Disordered" evidence="16">
    <location>
        <begin position="594"/>
        <end position="646"/>
    </location>
</feature>
<dbReference type="GO" id="GO:0098793">
    <property type="term" value="C:presynapse"/>
    <property type="evidence" value="ECO:0007669"/>
    <property type="project" value="GOC"/>
</dbReference>
<dbReference type="GO" id="GO:0045182">
    <property type="term" value="F:translation regulator activity"/>
    <property type="evidence" value="ECO:0007669"/>
    <property type="project" value="TreeGrafter"/>
</dbReference>
<comment type="subcellular location">
    <subcellularLocation>
        <location evidence="3">Cell projection</location>
        <location evidence="3">Neuron projection</location>
    </subcellularLocation>
    <subcellularLocation>
        <location evidence="1">Cytoplasm</location>
        <location evidence="1">Stress granule</location>
    </subcellularLocation>
    <subcellularLocation>
        <location evidence="2">Perikaryon</location>
    </subcellularLocation>
    <subcellularLocation>
        <location evidence="14">Synapse</location>
    </subcellularLocation>
</comment>
<dbReference type="PROSITE" id="PS51641">
    <property type="entry name" value="AGENET_LIKE"/>
    <property type="match status" value="1"/>
</dbReference>
<evidence type="ECO:0000256" key="9">
    <source>
        <dbReference type="ARBA" id="ARBA00022884"/>
    </source>
</evidence>
<dbReference type="InterPro" id="IPR004087">
    <property type="entry name" value="KH_dom"/>
</dbReference>
<reference evidence="18" key="1">
    <citation type="submission" date="2007-03" db="EMBL/GenBank/DDBJ databases">
        <title>Annotation of Culex pipiens quinquefasciatus.</title>
        <authorList>
            <consortium name="The Broad Institute Genome Sequencing Platform"/>
            <person name="Atkinson P.W."/>
            <person name="Hemingway J."/>
            <person name="Christensen B.M."/>
            <person name="Higgs S."/>
            <person name="Kodira C."/>
            <person name="Hannick L."/>
            <person name="Megy K."/>
            <person name="O'Leary S."/>
            <person name="Pearson M."/>
            <person name="Haas B.J."/>
            <person name="Mauceli E."/>
            <person name="Wortman J.R."/>
            <person name="Lee N.H."/>
            <person name="Guigo R."/>
            <person name="Stanke M."/>
            <person name="Alvarado L."/>
            <person name="Amedeo P."/>
            <person name="Antoine C.H."/>
            <person name="Arensburger P."/>
            <person name="Bidwell S.L."/>
            <person name="Crawford M."/>
            <person name="Camaro F."/>
            <person name="Devon K."/>
            <person name="Engels R."/>
            <person name="Hammond M."/>
            <person name="Howarth C."/>
            <person name="Koehrsen M."/>
            <person name="Lawson D."/>
            <person name="Montgomery P."/>
            <person name="Nene V."/>
            <person name="Nusbaum C."/>
            <person name="Puiu D."/>
            <person name="Romero-Severson J."/>
            <person name="Severson D.W."/>
            <person name="Shumway M."/>
            <person name="Sisk P."/>
            <person name="Stolte C."/>
            <person name="Zeng Q."/>
            <person name="Eisenstadt E."/>
            <person name="Fraser-Liggett C."/>
            <person name="Strausberg R."/>
            <person name="Galagan J."/>
            <person name="Birren B."/>
            <person name="Collins F.H."/>
        </authorList>
    </citation>
    <scope>NUCLEOTIDE SEQUENCE [LARGE SCALE GENOMIC DNA]</scope>
    <source>
        <strain evidence="18">JHB</strain>
    </source>
</reference>
<keyword evidence="7" id="KW-0677">Repeat</keyword>
<dbReference type="InterPro" id="IPR040472">
    <property type="entry name" value="FMRP_KH0"/>
</dbReference>
<evidence type="ECO:0000256" key="10">
    <source>
        <dbReference type="ARBA" id="ARBA00022902"/>
    </source>
</evidence>
<dbReference type="Pfam" id="PF17904">
    <property type="entry name" value="KH_9"/>
    <property type="match status" value="1"/>
</dbReference>
<dbReference type="EMBL" id="DS233399">
    <property type="protein sequence ID" value="EDS29755.1"/>
    <property type="molecule type" value="Genomic_DNA"/>
</dbReference>
<dbReference type="VEuPathDB" id="VectorBase:CQUJHB014999"/>